<feature type="region of interest" description="Disordered" evidence="1">
    <location>
        <begin position="18"/>
        <end position="39"/>
    </location>
</feature>
<keyword evidence="3" id="KW-1185">Reference proteome</keyword>
<organism evidence="2 3">
    <name type="scientific">Stylosanthes scabra</name>
    <dbReference type="NCBI Taxonomy" id="79078"/>
    <lineage>
        <taxon>Eukaryota</taxon>
        <taxon>Viridiplantae</taxon>
        <taxon>Streptophyta</taxon>
        <taxon>Embryophyta</taxon>
        <taxon>Tracheophyta</taxon>
        <taxon>Spermatophyta</taxon>
        <taxon>Magnoliopsida</taxon>
        <taxon>eudicotyledons</taxon>
        <taxon>Gunneridae</taxon>
        <taxon>Pentapetalae</taxon>
        <taxon>rosids</taxon>
        <taxon>fabids</taxon>
        <taxon>Fabales</taxon>
        <taxon>Fabaceae</taxon>
        <taxon>Papilionoideae</taxon>
        <taxon>50 kb inversion clade</taxon>
        <taxon>dalbergioids sensu lato</taxon>
        <taxon>Dalbergieae</taxon>
        <taxon>Pterocarpus clade</taxon>
        <taxon>Stylosanthes</taxon>
    </lineage>
</organism>
<feature type="compositionally biased region" description="Gly residues" evidence="1">
    <location>
        <begin position="18"/>
        <end position="30"/>
    </location>
</feature>
<comment type="caution">
    <text evidence="2">The sequence shown here is derived from an EMBL/GenBank/DDBJ whole genome shotgun (WGS) entry which is preliminary data.</text>
</comment>
<accession>A0ABU6Q7H5</accession>
<dbReference type="EMBL" id="JASCZI010000048">
    <property type="protein sequence ID" value="MED6107721.1"/>
    <property type="molecule type" value="Genomic_DNA"/>
</dbReference>
<proteinExistence type="predicted"/>
<dbReference type="Proteomes" id="UP001341840">
    <property type="component" value="Unassembled WGS sequence"/>
</dbReference>
<protein>
    <submittedName>
        <fullName evidence="2">Uncharacterized protein</fullName>
    </submittedName>
</protein>
<gene>
    <name evidence="2" type="ORF">PIB30_016759</name>
</gene>
<reference evidence="2 3" key="1">
    <citation type="journal article" date="2023" name="Plants (Basel)">
        <title>Bridging the Gap: Combining Genomics and Transcriptomics Approaches to Understand Stylosanthes scabra, an Orphan Legume from the Brazilian Caatinga.</title>
        <authorList>
            <person name="Ferreira-Neto J.R.C."/>
            <person name="da Silva M.D."/>
            <person name="Binneck E."/>
            <person name="de Melo N.F."/>
            <person name="da Silva R.H."/>
            <person name="de Melo A.L.T.M."/>
            <person name="Pandolfi V."/>
            <person name="Bustamante F.O."/>
            <person name="Brasileiro-Vidal A.C."/>
            <person name="Benko-Iseppon A.M."/>
        </authorList>
    </citation>
    <scope>NUCLEOTIDE SEQUENCE [LARGE SCALE GENOMIC DNA]</scope>
    <source>
        <tissue evidence="2">Leaves</tissue>
    </source>
</reference>
<sequence length="135" mass="14425">MHVSNLVSISRVGSLLGSGAGGEGRNGGGSGDRRGIHNSIAVLENDEPPSILNIKGTQTIAAYYQRLEEFEVTNQHLKNPDVTWLFPLPALSLPSHKSCTLSLNRPGHGASFPLLRVNLVDTVVTPPTFVVTSEK</sequence>
<evidence type="ECO:0000313" key="3">
    <source>
        <dbReference type="Proteomes" id="UP001341840"/>
    </source>
</evidence>
<evidence type="ECO:0000313" key="2">
    <source>
        <dbReference type="EMBL" id="MED6107721.1"/>
    </source>
</evidence>
<name>A0ABU6Q7H5_9FABA</name>
<evidence type="ECO:0000256" key="1">
    <source>
        <dbReference type="SAM" id="MobiDB-lite"/>
    </source>
</evidence>